<feature type="domain" description="Siphovirus-type tail component RIFT-related" evidence="1">
    <location>
        <begin position="33"/>
        <end position="122"/>
    </location>
</feature>
<evidence type="ECO:0000313" key="5">
    <source>
        <dbReference type="Proteomes" id="UP000030905"/>
    </source>
</evidence>
<reference evidence="3" key="2">
    <citation type="submission" date="2015-10" db="EMBL/GenBank/DDBJ databases">
        <title>Improved Draft Genome Sequence of Clostridium pasteurianum Strain ATCC 6013 (DSM 525) Using a Hybrid Next-Generation Sequencing Approach.</title>
        <authorList>
            <person name="Pyne M.E."/>
            <person name="Utturkar S.M."/>
            <person name="Brown S.D."/>
            <person name="Moo-Young M."/>
            <person name="Chung D.A."/>
            <person name="Chou P.C."/>
        </authorList>
    </citation>
    <scope>NUCLEOTIDE SEQUENCE</scope>
    <source>
        <strain evidence="3">ATCC 6013</strain>
    </source>
</reference>
<dbReference type="Pfam" id="PF05709">
    <property type="entry name" value="Sipho_tail"/>
    <property type="match status" value="1"/>
</dbReference>
<dbReference type="Proteomes" id="UP000030905">
    <property type="component" value="Chromosome"/>
</dbReference>
<evidence type="ECO:0000259" key="1">
    <source>
        <dbReference type="Pfam" id="PF05709"/>
    </source>
</evidence>
<evidence type="ECO:0000313" key="4">
    <source>
        <dbReference type="Proteomes" id="UP000028042"/>
    </source>
</evidence>
<dbReference type="PATRIC" id="fig|1262449.3.peg.578"/>
<dbReference type="InterPro" id="IPR008841">
    <property type="entry name" value="Siphovirus-type_tail_N"/>
</dbReference>
<reference evidence="2 5" key="1">
    <citation type="journal article" date="2015" name="Genome Announc.">
        <title>Complete Genome Sequence of the Nitrogen-Fixing and Solvent-Producing Clostridium pasteurianum DSM 525.</title>
        <authorList>
            <person name="Poehlein A."/>
            <person name="Grosse-Honebrink A."/>
            <person name="Zhang Y."/>
            <person name="Minton N.P."/>
            <person name="Daniel R."/>
        </authorList>
    </citation>
    <scope>NUCLEOTIDE SEQUENCE [LARGE SCALE GENOMIC DNA]</scope>
    <source>
        <strain evidence="2">DSM 525</strain>
        <strain evidence="5">DSM 525 / ATCC 6013</strain>
    </source>
</reference>
<dbReference type="EMBL" id="JPGY02000001">
    <property type="protein sequence ID" value="KRU11520.1"/>
    <property type="molecule type" value="Genomic_DNA"/>
</dbReference>
<dbReference type="GeneID" id="93074553"/>
<accession>A0A0H3J5J8</accession>
<dbReference type="EMBL" id="CP009268">
    <property type="protein sequence ID" value="AJA52470.1"/>
    <property type="molecule type" value="Genomic_DNA"/>
</dbReference>
<name>A0A0H3J5J8_CLOPA</name>
<sequence length="233" mass="26103">MLSFNFNSKDSFNDYGIYVLQNPSILSPKRRVTTSNIPGRNSSLRYDENTYEDITISVSCGVKDDSIADKIDDIKGWLIGAGESELIFDFQPNKKYIAQVVNSIDFAQSIEIFSEFPIIFNCRPFKYAVDNSIITMTSSGIINNIGTIYSEPKIKVFGSGDINLNIGSQVINLIGINNYIIIDSVLQDCYDDNGSNLNNKMNGEFPIFNAGDNNISWTGSVTKLEITPNWRWL</sequence>
<keyword evidence="5" id="KW-1185">Reference proteome</keyword>
<dbReference type="AlphaFoldDB" id="A0A0H3J5J8"/>
<dbReference type="Proteomes" id="UP000028042">
    <property type="component" value="Unassembled WGS sequence"/>
</dbReference>
<gene>
    <name evidence="2" type="ORF">CLPA_c24120</name>
    <name evidence="3" type="ORF">CP6013_00767</name>
</gene>
<dbReference type="InterPro" id="IPR006520">
    <property type="entry name" value="Dit_BPSPP_N"/>
</dbReference>
<organism evidence="2 5">
    <name type="scientific">Clostridium pasteurianum DSM 525 = ATCC 6013</name>
    <dbReference type="NCBI Taxonomy" id="1262449"/>
    <lineage>
        <taxon>Bacteria</taxon>
        <taxon>Bacillati</taxon>
        <taxon>Bacillota</taxon>
        <taxon>Clostridia</taxon>
        <taxon>Eubacteriales</taxon>
        <taxon>Clostridiaceae</taxon>
        <taxon>Clostridium</taxon>
    </lineage>
</organism>
<dbReference type="NCBIfam" id="TIGR01633">
    <property type="entry name" value="phi3626_gp14_N"/>
    <property type="match status" value="1"/>
</dbReference>
<dbReference type="KEGG" id="cpae:CPAST_c24120"/>
<proteinExistence type="predicted"/>
<dbReference type="eggNOG" id="COG4722">
    <property type="taxonomic scope" value="Bacteria"/>
</dbReference>
<dbReference type="Gene3D" id="2.40.30.200">
    <property type="match status" value="1"/>
</dbReference>
<dbReference type="KEGG" id="cpat:CLPA_c24120"/>
<evidence type="ECO:0000313" key="2">
    <source>
        <dbReference type="EMBL" id="AJA52470.1"/>
    </source>
</evidence>
<dbReference type="RefSeq" id="WP_003441229.1">
    <property type="nucleotide sequence ID" value="NZ_ANZB01000002.1"/>
</dbReference>
<reference evidence="3 4" key="3">
    <citation type="journal article" name="Genome Announc.">
        <title>Improved Draft Genome Sequence of Clostridium pasteurianum Strain ATCC 6013 (DSM 525) Using a Hybrid Next-Generation Sequencing Approach.</title>
        <authorList>
            <person name="Pyne M.E."/>
            <person name="Utturkar S."/>
            <person name="Brown S.D."/>
            <person name="Moo-Young M."/>
            <person name="Chung D.A."/>
            <person name="Chou C.P."/>
        </authorList>
    </citation>
    <scope>NUCLEOTIDE SEQUENCE [LARGE SCALE GENOMIC DNA]</scope>
    <source>
        <strain evidence="3 4">ATCC 6013</strain>
    </source>
</reference>
<evidence type="ECO:0000313" key="3">
    <source>
        <dbReference type="EMBL" id="KRU11520.1"/>
    </source>
</evidence>
<protein>
    <submittedName>
        <fullName evidence="2">Putative phage tail component</fullName>
    </submittedName>
    <submittedName>
        <fullName evidence="3">Tail component domain protein</fullName>
    </submittedName>
</protein>